<evidence type="ECO:0000259" key="5">
    <source>
        <dbReference type="Pfam" id="PF18018"/>
    </source>
</evidence>
<comment type="similarity">
    <text evidence="1">Belongs to the DNA polymerase delta/II small subunit family.</text>
</comment>
<feature type="compositionally biased region" description="Low complexity" evidence="3">
    <location>
        <begin position="337"/>
        <end position="371"/>
    </location>
</feature>
<feature type="region of interest" description="Disordered" evidence="3">
    <location>
        <begin position="903"/>
        <end position="957"/>
    </location>
</feature>
<feature type="region of interest" description="Disordered" evidence="3">
    <location>
        <begin position="1278"/>
        <end position="1306"/>
    </location>
</feature>
<proteinExistence type="inferred from homology"/>
<dbReference type="Proteomes" id="UP000324907">
    <property type="component" value="Unassembled WGS sequence"/>
</dbReference>
<gene>
    <name evidence="6" type="ORF">FNF28_00904</name>
</gene>
<dbReference type="Pfam" id="PF18018">
    <property type="entry name" value="DNA_pol_D_N"/>
    <property type="match status" value="1"/>
</dbReference>
<dbReference type="EMBL" id="VLTL01000008">
    <property type="protein sequence ID" value="KAA0171137.1"/>
    <property type="molecule type" value="Genomic_DNA"/>
</dbReference>
<dbReference type="Gene3D" id="3.60.21.50">
    <property type="match status" value="1"/>
</dbReference>
<feature type="compositionally biased region" description="Low complexity" evidence="3">
    <location>
        <begin position="1528"/>
        <end position="1539"/>
    </location>
</feature>
<dbReference type="GO" id="GO:0003677">
    <property type="term" value="F:DNA binding"/>
    <property type="evidence" value="ECO:0007669"/>
    <property type="project" value="InterPro"/>
</dbReference>
<reference evidence="6 7" key="1">
    <citation type="submission" date="2019-07" db="EMBL/GenBank/DDBJ databases">
        <title>Genomes of Cafeteria roenbergensis.</title>
        <authorList>
            <person name="Fischer M.G."/>
            <person name="Hackl T."/>
            <person name="Roman M."/>
        </authorList>
    </citation>
    <scope>NUCLEOTIDE SEQUENCE [LARGE SCALE GENOMIC DNA]</scope>
    <source>
        <strain evidence="6 7">RCC970-E3</strain>
    </source>
</reference>
<feature type="domain" description="DNA polymerase alpha/delta/epsilon subunit B" evidence="4">
    <location>
        <begin position="1317"/>
        <end position="1608"/>
    </location>
</feature>
<evidence type="ECO:0000256" key="2">
    <source>
        <dbReference type="ARBA" id="ARBA00022705"/>
    </source>
</evidence>
<feature type="compositionally biased region" description="Pro residues" evidence="3">
    <location>
        <begin position="390"/>
        <end position="401"/>
    </location>
</feature>
<evidence type="ECO:0000313" key="6">
    <source>
        <dbReference type="EMBL" id="KAA0171137.1"/>
    </source>
</evidence>
<evidence type="ECO:0000313" key="7">
    <source>
        <dbReference type="Proteomes" id="UP000324907"/>
    </source>
</evidence>
<feature type="compositionally biased region" description="Low complexity" evidence="3">
    <location>
        <begin position="1690"/>
        <end position="1718"/>
    </location>
</feature>
<evidence type="ECO:0008006" key="8">
    <source>
        <dbReference type="Google" id="ProtNLM"/>
    </source>
</evidence>
<feature type="compositionally biased region" description="Low complexity" evidence="3">
    <location>
        <begin position="1286"/>
        <end position="1306"/>
    </location>
</feature>
<comment type="caution">
    <text evidence="6">The sequence shown here is derived from an EMBL/GenBank/DDBJ whole genome shotgun (WGS) entry which is preliminary data.</text>
</comment>
<feature type="compositionally biased region" description="Low complexity" evidence="3">
    <location>
        <begin position="298"/>
        <end position="309"/>
    </location>
</feature>
<dbReference type="Pfam" id="PF04042">
    <property type="entry name" value="DNA_pol_E_B"/>
    <property type="match status" value="1"/>
</dbReference>
<dbReference type="InterPro" id="IPR040663">
    <property type="entry name" value="DNA_pol_D_N"/>
</dbReference>
<feature type="compositionally biased region" description="Acidic residues" evidence="3">
    <location>
        <begin position="1719"/>
        <end position="1753"/>
    </location>
</feature>
<dbReference type="PANTHER" id="PTHR10416">
    <property type="entry name" value="DNA POLYMERASE DELTA SUBUNIT 2"/>
    <property type="match status" value="1"/>
</dbReference>
<feature type="compositionally biased region" description="Polar residues" evidence="3">
    <location>
        <begin position="324"/>
        <end position="334"/>
    </location>
</feature>
<sequence>MLSGSPAERATYAPYQALGIPAAVSNSASSHVRWVICLREDAQPSRVSGLREPLWGPSYPDRGDPPPPAVNAALPARDLFLDVISEDGTPLSRPAVPGEGGETPAQLVSQPRGTALLNVGGCAVIDIEAASLPLSSDFGGALRLVAVFQGRRAAISTPLVVTAAADTPSFARAEAASVPRDGFASMVHVGISGHAGFPPRMIEGSDSVVEVLDWIAAAVKVAVAKRAAEAMAMSSIMDFGGAETASAAAAPSAPSPASPSAIDNRALREGFGHGTAVEAAGASGQAQGSHATPAGETARAPHLQAAHAADPVRAASTMAVAKSRTPSPASQWQVMLQGPASQAQGQSSPSPSGQDACSPDSSSSKPSAGSSWRPDATPNPARAVRGPKNPIVPPQAVPMPPTTGVETSDRDEAFLGGAVSSAGSLPRDQSALQAGWVRGHAAHTPSPHLAAAGGAPYAFQARSSGDSSFEDYPSSPDSSSYWHRLSSREYVSTTVAALIQALGFERFKTGNLGRDLALVYLHLKPTAQARTGARLAGPRVLSTTVPRPDTPSSPGAAAPSSFTGDAPPSLNAVAPEAATFGCGQADRERAGAPRVLIRLASVGKHKLESEAAKRLRARLISGSVDLSDPTVMTHKSGAAKRRRSALRALITSVLAAAFACGLIDASVLSAPAVRRASSTRRRSATVSSGDYPEFDSDRESSARAKHSAGGADPHLHRLHRGVPPSHVGQMHPAPSAMPAMPGAVQVVYANDPRLAAGGPWGTAYVVDPFAQFPHGMAGSAGHHGGMFQHPQHGMPGPGAGEALAQHAYVGMPAHSGPGAMMSSGSVASSMRRDMSKLQAAEAQAIAEQEAAELEACKSADDEFKVEALDRSTSAAYAAAEAARQAVFEDSADAAARARPLHSDFAMDRGPSSWQVPEGRGRSQTPVGIGLPSRAASKQAGGDFHDGQRGTSGRDDSAFRSHRRILPGATGPKIPPPPSFMGTAIDNVGDEDRVASRLLQERPRQQLESGLQFRGASTAHALPSALPPQYPGEHFASLYGAGTRRAAMPSVGVHPRGVPMQHLAAQLAGRMQGDGYGYILDALFTGSSGNAGTSDLVRASASYAAMNQRFRIKHASFRQQFNQMYVSRIAKLRPRALAAARKAWGAVSESEASSRRGSPVVAEKIVRLRVGQERVVVGTVFKDMPSRPSVVEEFAGAYTTKALDTRIVVSSAEDTLSLEDESGRVVLTAPAGAPYAALPVGSFVTGVVMAARGVVLADGSLQVHGFCFPELVLPAALPAAHGRPHDSSSSQSQSQSSSSSPSLSGAAAGAAARPSSLVLLVSDLGYGEPKRTMARQMLWDFVAGASGAVISRVVVAGGLVAAKPIELGSKFLSGQEQEALAEPISEADAALSAIAPSVPFDVMPGANDPGTALLPQQPLHGVLLPLSQRYTSFRRGSNPHHFEVGGVSFLGHSGQPLDAVLANAEASVLPLDPSLLADTAAGGGGDDDADEEDDVEEDGEATGSCSSSSAGPAVPATAASSAESTLPPGDAGAATEDAGAAASRDFAADLPDGSTPRLNALANCLRWQHLAPNTPDGLACYPFVSDDPFVVDPEDAPHVLFAGCQPTFGTTVVRPAGSAEGSQGVRVILVPSFAETGEAVLVDLATLEATSIAFSCDIGDDGATAPGRLAGVDEAARAQEKAVAGIRLRKTPTTARRAKAPAAALAGVGASKAAGAPGAEEGEEDDDAPPPNVEDVDEDDEVDNDSFAGDEDDE</sequence>
<feature type="region of interest" description="Disordered" evidence="3">
    <location>
        <begin position="1690"/>
        <end position="1753"/>
    </location>
</feature>
<feature type="compositionally biased region" description="Low complexity" evidence="3">
    <location>
        <begin position="552"/>
        <end position="561"/>
    </location>
</feature>
<keyword evidence="2" id="KW-0235">DNA replication</keyword>
<feature type="compositionally biased region" description="Low complexity" evidence="3">
    <location>
        <begin position="279"/>
        <end position="289"/>
    </location>
</feature>
<evidence type="ECO:0000259" key="4">
    <source>
        <dbReference type="Pfam" id="PF04042"/>
    </source>
</evidence>
<dbReference type="PANTHER" id="PTHR10416:SF0">
    <property type="entry name" value="DNA POLYMERASE DELTA SUBUNIT 2"/>
    <property type="match status" value="1"/>
</dbReference>
<evidence type="ECO:0000256" key="1">
    <source>
        <dbReference type="ARBA" id="ARBA00006035"/>
    </source>
</evidence>
<protein>
    <recommendedName>
        <fullName evidence="8">DNA polymerase alpha/delta/epsilon subunit B domain-containing protein</fullName>
    </recommendedName>
</protein>
<evidence type="ECO:0000256" key="3">
    <source>
        <dbReference type="SAM" id="MobiDB-lite"/>
    </source>
</evidence>
<feature type="compositionally biased region" description="Basic and acidic residues" evidence="3">
    <location>
        <begin position="942"/>
        <end position="957"/>
    </location>
</feature>
<feature type="region of interest" description="Disordered" evidence="3">
    <location>
        <begin position="279"/>
        <end position="409"/>
    </location>
</feature>
<dbReference type="GO" id="GO:0006271">
    <property type="term" value="P:DNA strand elongation involved in DNA replication"/>
    <property type="evidence" value="ECO:0007669"/>
    <property type="project" value="TreeGrafter"/>
</dbReference>
<dbReference type="Gene3D" id="2.40.50.430">
    <property type="match status" value="1"/>
</dbReference>
<feature type="compositionally biased region" description="Acidic residues" evidence="3">
    <location>
        <begin position="1484"/>
        <end position="1499"/>
    </location>
</feature>
<feature type="region of interest" description="Disordered" evidence="3">
    <location>
        <begin position="673"/>
        <end position="728"/>
    </location>
</feature>
<dbReference type="InterPro" id="IPR024826">
    <property type="entry name" value="DNA_pol_delta/II_ssu"/>
</dbReference>
<dbReference type="GO" id="GO:0043625">
    <property type="term" value="C:delta DNA polymerase complex"/>
    <property type="evidence" value="ECO:0007669"/>
    <property type="project" value="TreeGrafter"/>
</dbReference>
<feature type="region of interest" description="Disordered" evidence="3">
    <location>
        <begin position="1474"/>
        <end position="1539"/>
    </location>
</feature>
<organism evidence="6 7">
    <name type="scientific">Cafeteria roenbergensis</name>
    <name type="common">Marine flagellate</name>
    <dbReference type="NCBI Taxonomy" id="33653"/>
    <lineage>
        <taxon>Eukaryota</taxon>
        <taxon>Sar</taxon>
        <taxon>Stramenopiles</taxon>
        <taxon>Bigyra</taxon>
        <taxon>Opalozoa</taxon>
        <taxon>Bicosoecida</taxon>
        <taxon>Cafeteriaceae</taxon>
        <taxon>Cafeteria</taxon>
    </lineage>
</organism>
<accession>A0A5A8E2T3</accession>
<feature type="domain" description="DNA polymerase delta subunit OB-fold" evidence="5">
    <location>
        <begin position="1119"/>
        <end position="1263"/>
    </location>
</feature>
<feature type="region of interest" description="Disordered" evidence="3">
    <location>
        <begin position="541"/>
        <end position="568"/>
    </location>
</feature>
<name>A0A5A8E2T3_CAFRO</name>
<dbReference type="InterPro" id="IPR007185">
    <property type="entry name" value="DNA_pol_a/d/e_bsu"/>
</dbReference>